<evidence type="ECO:0000256" key="3">
    <source>
        <dbReference type="ARBA" id="ARBA00022806"/>
    </source>
</evidence>
<organism evidence="7 8">
    <name type="scientific">secondary endosymbiont of Ctenarytaina eucalypti</name>
    <dbReference type="NCBI Taxonomy" id="1199245"/>
    <lineage>
        <taxon>Bacteria</taxon>
        <taxon>Pseudomonadati</taxon>
        <taxon>Pseudomonadota</taxon>
        <taxon>Gammaproteobacteria</taxon>
        <taxon>Enterobacterales</taxon>
        <taxon>Enterobacteriaceae</taxon>
        <taxon>aphid secondary symbionts</taxon>
    </lineage>
</organism>
<dbReference type="Gene3D" id="3.40.50.300">
    <property type="entry name" value="P-loop containing nucleotide triphosphate hydrolases"/>
    <property type="match status" value="1"/>
</dbReference>
<dbReference type="SUPFAM" id="SSF52540">
    <property type="entry name" value="P-loop containing nucleoside triphosphate hydrolases"/>
    <property type="match status" value="1"/>
</dbReference>
<dbReference type="GO" id="GO:0003724">
    <property type="term" value="F:RNA helicase activity"/>
    <property type="evidence" value="ECO:0007669"/>
    <property type="project" value="TreeGrafter"/>
</dbReference>
<evidence type="ECO:0000313" key="8">
    <source>
        <dbReference type="Proteomes" id="UP000003936"/>
    </source>
</evidence>
<dbReference type="InterPro" id="IPR001650">
    <property type="entry name" value="Helicase_C-like"/>
</dbReference>
<evidence type="ECO:0000256" key="1">
    <source>
        <dbReference type="ARBA" id="ARBA00022741"/>
    </source>
</evidence>
<dbReference type="PATRIC" id="fig|1199245.3.peg.477"/>
<comment type="similarity">
    <text evidence="5">Belongs to the DEAD box helicase family.</text>
</comment>
<dbReference type="AlphaFoldDB" id="J3TF89"/>
<dbReference type="GO" id="GO:0005524">
    <property type="term" value="F:ATP binding"/>
    <property type="evidence" value="ECO:0007669"/>
    <property type="project" value="UniProtKB-KW"/>
</dbReference>
<dbReference type="EMBL" id="CP003546">
    <property type="protein sequence ID" value="AFP84797.1"/>
    <property type="molecule type" value="Genomic_DNA"/>
</dbReference>
<dbReference type="Pfam" id="PF00271">
    <property type="entry name" value="Helicase_C"/>
    <property type="match status" value="1"/>
</dbReference>
<keyword evidence="3 7" id="KW-0347">Helicase</keyword>
<name>J3TF89_9ENTR</name>
<keyword evidence="8" id="KW-1185">Reference proteome</keyword>
<proteinExistence type="inferred from homology"/>
<gene>
    <name evidence="7" type="ORF">A359_04040</name>
</gene>
<accession>J3TF89</accession>
<dbReference type="InterPro" id="IPR050079">
    <property type="entry name" value="DEAD_box_RNA_helicase"/>
</dbReference>
<evidence type="ECO:0000256" key="4">
    <source>
        <dbReference type="ARBA" id="ARBA00022840"/>
    </source>
</evidence>
<dbReference type="PANTHER" id="PTHR47959">
    <property type="entry name" value="ATP-DEPENDENT RNA HELICASE RHLE-RELATED"/>
    <property type="match status" value="1"/>
</dbReference>
<dbReference type="PANTHER" id="PTHR47959:SF3">
    <property type="entry name" value="ATP-DEPENDENT RNA HELICASE SRMB"/>
    <property type="match status" value="1"/>
</dbReference>
<reference evidence="7 8" key="1">
    <citation type="journal article" date="2012" name="Mol. Biol. Evol.">
        <title>Genome reduction and co-evolution between the primary and secondary bacterial symbionts of psyllids.</title>
        <authorList>
            <person name="Sloan D.B."/>
            <person name="Moran N.A."/>
        </authorList>
    </citation>
    <scope>NUCLEOTIDE SEQUENCE [LARGE SCALE GENOMIC DNA]</scope>
    <source>
        <strain evidence="7">Ceuc_S</strain>
    </source>
</reference>
<dbReference type="PROSITE" id="PS51194">
    <property type="entry name" value="HELICASE_CTER"/>
    <property type="match status" value="1"/>
</dbReference>
<dbReference type="InterPro" id="IPR027417">
    <property type="entry name" value="P-loop_NTPase"/>
</dbReference>
<dbReference type="CDD" id="cd18787">
    <property type="entry name" value="SF2_C_DEAD"/>
    <property type="match status" value="1"/>
</dbReference>
<keyword evidence="2" id="KW-0378">Hydrolase</keyword>
<evidence type="ECO:0000256" key="5">
    <source>
        <dbReference type="ARBA" id="ARBA00038437"/>
    </source>
</evidence>
<dbReference type="GO" id="GO:0016787">
    <property type="term" value="F:hydrolase activity"/>
    <property type="evidence" value="ECO:0007669"/>
    <property type="project" value="UniProtKB-KW"/>
</dbReference>
<dbReference type="HOGENOM" id="CLU_1730121_0_0_6"/>
<keyword evidence="4" id="KW-0067">ATP-binding</keyword>
<evidence type="ECO:0000313" key="7">
    <source>
        <dbReference type="EMBL" id="AFP84797.1"/>
    </source>
</evidence>
<evidence type="ECO:0000256" key="2">
    <source>
        <dbReference type="ARBA" id="ARBA00022801"/>
    </source>
</evidence>
<dbReference type="KEGG" id="sect:A359_04040"/>
<evidence type="ECO:0000259" key="6">
    <source>
        <dbReference type="PROSITE" id="PS51194"/>
    </source>
</evidence>
<feature type="domain" description="Helicase C-terminal" evidence="6">
    <location>
        <begin position="14"/>
        <end position="151"/>
    </location>
</feature>
<protein>
    <submittedName>
        <fullName evidence="7">DNA/RNA helicase, superfamily II</fullName>
    </submittedName>
</protein>
<keyword evidence="1" id="KW-0547">Nucleotide-binding</keyword>
<dbReference type="SMART" id="SM00490">
    <property type="entry name" value="HELICc"/>
    <property type="match status" value="1"/>
</dbReference>
<dbReference type="STRING" id="1199245.A359_04040"/>
<dbReference type="GO" id="GO:0005829">
    <property type="term" value="C:cytosol"/>
    <property type="evidence" value="ECO:0007669"/>
    <property type="project" value="TreeGrafter"/>
</dbReference>
<sequence>MVLCRADNPSHKTALVFYLLKKPEINKSIVFVRKRERLHELVTWLRDAGISYGYLEGKLAQLKSLMRLSNGGHSQWPIQRDGSPTDIADRKLDIDDISHVIHFDLPSTPEAHLHRMGRTARAGRKGCAISLVEAHDYLLLPVKLVVFLINC</sequence>
<dbReference type="Proteomes" id="UP000003936">
    <property type="component" value="Chromosome"/>
</dbReference>